<feature type="domain" description="TonB-dependent receptor-like beta-barrel" evidence="14">
    <location>
        <begin position="283"/>
        <end position="658"/>
    </location>
</feature>
<organism evidence="16 17">
    <name type="scientific">Burkholderia arboris</name>
    <dbReference type="NCBI Taxonomy" id="488730"/>
    <lineage>
        <taxon>Bacteria</taxon>
        <taxon>Pseudomonadati</taxon>
        <taxon>Pseudomonadota</taxon>
        <taxon>Betaproteobacteria</taxon>
        <taxon>Burkholderiales</taxon>
        <taxon>Burkholderiaceae</taxon>
        <taxon>Burkholderia</taxon>
        <taxon>Burkholderia cepacia complex</taxon>
    </lineage>
</organism>
<evidence type="ECO:0000313" key="17">
    <source>
        <dbReference type="Proteomes" id="UP000494172"/>
    </source>
</evidence>
<dbReference type="InterPro" id="IPR037066">
    <property type="entry name" value="Plug_dom_sf"/>
</dbReference>
<evidence type="ECO:0000256" key="13">
    <source>
        <dbReference type="RuleBase" id="RU003357"/>
    </source>
</evidence>
<evidence type="ECO:0000256" key="12">
    <source>
        <dbReference type="PROSITE-ProRule" id="PRU01360"/>
    </source>
</evidence>
<dbReference type="Proteomes" id="UP000494172">
    <property type="component" value="Unassembled WGS sequence"/>
</dbReference>
<reference evidence="16 17" key="1">
    <citation type="submission" date="2019-09" db="EMBL/GenBank/DDBJ databases">
        <authorList>
            <person name="Depoorter E."/>
        </authorList>
    </citation>
    <scope>NUCLEOTIDE SEQUENCE [LARGE SCALE GENOMIC DNA]</scope>
    <source>
        <strain evidence="16">LMG 24066</strain>
    </source>
</reference>
<evidence type="ECO:0000313" key="16">
    <source>
        <dbReference type="EMBL" id="VWB04646.1"/>
    </source>
</evidence>
<keyword evidence="3 12" id="KW-0813">Transport</keyword>
<dbReference type="PANTHER" id="PTHR30069:SF53">
    <property type="entry name" value="COLICIN I RECEPTOR-RELATED"/>
    <property type="match status" value="1"/>
</dbReference>
<keyword evidence="11 12" id="KW-0998">Cell outer membrane</keyword>
<name>A0A9Q9SB45_9BURK</name>
<dbReference type="GO" id="GO:0009279">
    <property type="term" value="C:cell outer membrane"/>
    <property type="evidence" value="ECO:0007669"/>
    <property type="project" value="UniProtKB-SubCell"/>
</dbReference>
<keyword evidence="7" id="KW-0406">Ion transport</keyword>
<feature type="domain" description="TonB-dependent receptor plug" evidence="15">
    <location>
        <begin position="103"/>
        <end position="205"/>
    </location>
</feature>
<evidence type="ECO:0000259" key="14">
    <source>
        <dbReference type="Pfam" id="PF00593"/>
    </source>
</evidence>
<proteinExistence type="inferred from homology"/>
<dbReference type="PROSITE" id="PS52016">
    <property type="entry name" value="TONB_DEPENDENT_REC_3"/>
    <property type="match status" value="1"/>
</dbReference>
<comment type="caution">
    <text evidence="16">The sequence shown here is derived from an EMBL/GenBank/DDBJ whole genome shotgun (WGS) entry which is preliminary data.</text>
</comment>
<dbReference type="Pfam" id="PF00593">
    <property type="entry name" value="TonB_dep_Rec_b-barrel"/>
    <property type="match status" value="1"/>
</dbReference>
<dbReference type="InterPro" id="IPR036942">
    <property type="entry name" value="Beta-barrel_TonB_sf"/>
</dbReference>
<protein>
    <submittedName>
        <fullName evidence="16">TonB-dependent receptor</fullName>
    </submittedName>
</protein>
<keyword evidence="4 12" id="KW-1134">Transmembrane beta strand</keyword>
<evidence type="ECO:0000256" key="3">
    <source>
        <dbReference type="ARBA" id="ARBA00022448"/>
    </source>
</evidence>
<accession>A0A9Q9SB45</accession>
<dbReference type="PANTHER" id="PTHR30069">
    <property type="entry name" value="TONB-DEPENDENT OUTER MEMBRANE RECEPTOR"/>
    <property type="match status" value="1"/>
</dbReference>
<evidence type="ECO:0000256" key="1">
    <source>
        <dbReference type="ARBA" id="ARBA00004571"/>
    </source>
</evidence>
<evidence type="ECO:0000256" key="9">
    <source>
        <dbReference type="ARBA" id="ARBA00023136"/>
    </source>
</evidence>
<dbReference type="GO" id="GO:0015889">
    <property type="term" value="P:cobalamin transport"/>
    <property type="evidence" value="ECO:0007669"/>
    <property type="project" value="TreeGrafter"/>
</dbReference>
<evidence type="ECO:0000256" key="7">
    <source>
        <dbReference type="ARBA" id="ARBA00023065"/>
    </source>
</evidence>
<keyword evidence="8 13" id="KW-0798">TonB box</keyword>
<dbReference type="InterPro" id="IPR039426">
    <property type="entry name" value="TonB-dep_rcpt-like"/>
</dbReference>
<dbReference type="AlphaFoldDB" id="A0A9Q9SB45"/>
<dbReference type="EMBL" id="CABVPX010000001">
    <property type="protein sequence ID" value="VWB04646.1"/>
    <property type="molecule type" value="Genomic_DNA"/>
</dbReference>
<evidence type="ECO:0000259" key="15">
    <source>
        <dbReference type="Pfam" id="PF07715"/>
    </source>
</evidence>
<dbReference type="InterPro" id="IPR012910">
    <property type="entry name" value="Plug_dom"/>
</dbReference>
<dbReference type="Gene3D" id="2.40.170.20">
    <property type="entry name" value="TonB-dependent receptor, beta-barrel domain"/>
    <property type="match status" value="1"/>
</dbReference>
<comment type="subcellular location">
    <subcellularLocation>
        <location evidence="1 12">Cell outer membrane</location>
        <topology evidence="1 12">Multi-pass membrane protein</topology>
    </subcellularLocation>
</comment>
<sequence length="684" mass="73859">MSFVPESASQPEASHRHAVGMHNLPALRSRPPYAQHAFSRCLMNIRHLLATSAATALLAPIAHAAGDTALQQPPQPAESVDLPTISVTDTRRLPESFDGRYATTQVLTRTDLDRLSPSDPSITQALATLPGVTVSQNGGPGSSASVSIRGSSASQVAVFIDGIRIGSPTTGIAPWADLPTEAFERVEVISGPAAASFGANAMGGVVQLFTRRSSSQPNQTTVSFGGGSNKTFDTQLRTSGTVPSTGPLAALGGLTYSLGLHTYNTAGIDSTRPVLPYHEDGRNPYHAQDLDARLGYARDNWSVSTFALYHRSDLSYDNSGYPNRQLDHQLTTGLAFHLDITPDTQFDQSFGYANDRQFLYASDPAIPTDQINSQRISTSTSLTHQERGFHLFGLPLSGESKLGYDFTREQAFLPIDAPGGIPTRNDSAFSLHQSATLGSVTLFLAGRREIIAGQGVNTGNAALSWAITPVYTARVSYGNAFRLPSFNDLYYPGYGNPNLSPERSTSVEAALDANTSYGTFTAAIYDTRVSNLIAYNPATYSPMNIGRAHIRGIDLSYKGTIGRYTPVSVAIGLLNPQDETHDSWLNRRPRQTVSLNVDHTWDELHLHALSTGASLNYGGTTFDDPVNTTYLPSYLTVNLRASYRINSHLTVSATLSNLFDRQYMTAYGYNTLGRTAFGKVSYTF</sequence>
<evidence type="ECO:0000256" key="10">
    <source>
        <dbReference type="ARBA" id="ARBA00023170"/>
    </source>
</evidence>
<keyword evidence="5 12" id="KW-0812">Transmembrane</keyword>
<gene>
    <name evidence="16" type="ORF">BAR24066_00001</name>
</gene>
<keyword evidence="10 16" id="KW-0675">Receptor</keyword>
<dbReference type="InterPro" id="IPR000531">
    <property type="entry name" value="Beta-barrel_TonB"/>
</dbReference>
<dbReference type="Gene3D" id="2.170.130.10">
    <property type="entry name" value="TonB-dependent receptor, plug domain"/>
    <property type="match status" value="1"/>
</dbReference>
<evidence type="ECO:0000256" key="2">
    <source>
        <dbReference type="ARBA" id="ARBA00009810"/>
    </source>
</evidence>
<dbReference type="GO" id="GO:0006811">
    <property type="term" value="P:monoatomic ion transport"/>
    <property type="evidence" value="ECO:0007669"/>
    <property type="project" value="UniProtKB-KW"/>
</dbReference>
<evidence type="ECO:0000256" key="11">
    <source>
        <dbReference type="ARBA" id="ARBA00023237"/>
    </source>
</evidence>
<evidence type="ECO:0000256" key="8">
    <source>
        <dbReference type="ARBA" id="ARBA00023077"/>
    </source>
</evidence>
<evidence type="ECO:0000256" key="4">
    <source>
        <dbReference type="ARBA" id="ARBA00022452"/>
    </source>
</evidence>
<evidence type="ECO:0000256" key="6">
    <source>
        <dbReference type="ARBA" id="ARBA00022729"/>
    </source>
</evidence>
<dbReference type="Pfam" id="PF07715">
    <property type="entry name" value="Plug"/>
    <property type="match status" value="1"/>
</dbReference>
<keyword evidence="6" id="KW-0732">Signal</keyword>
<dbReference type="SUPFAM" id="SSF56935">
    <property type="entry name" value="Porins"/>
    <property type="match status" value="1"/>
</dbReference>
<evidence type="ECO:0000256" key="5">
    <source>
        <dbReference type="ARBA" id="ARBA00022692"/>
    </source>
</evidence>
<keyword evidence="9 12" id="KW-0472">Membrane</keyword>
<comment type="similarity">
    <text evidence="2 12 13">Belongs to the TonB-dependent receptor family.</text>
</comment>
<dbReference type="CDD" id="cd01347">
    <property type="entry name" value="ligand_gated_channel"/>
    <property type="match status" value="1"/>
</dbReference>